<dbReference type="Proteomes" id="UP000515847">
    <property type="component" value="Chromosome"/>
</dbReference>
<dbReference type="AlphaFoldDB" id="A0A7G6E198"/>
<sequence length="92" mass="11158">MTNDEMYRKMCVLRTEDEILGCYIEGHHDMEQFKRVAVDFLKTECDMEVPEEYRVARKGYYKIIPRFKGWSILYFSEKPMRGAKPIMEMQYL</sequence>
<protein>
    <submittedName>
        <fullName evidence="1">Uncharacterized protein</fullName>
    </submittedName>
</protein>
<dbReference type="EMBL" id="CP045798">
    <property type="protein sequence ID" value="QNB45852.1"/>
    <property type="molecule type" value="Genomic_DNA"/>
</dbReference>
<dbReference type="KEGG" id="tfr:BR63_05695"/>
<evidence type="ECO:0000313" key="2">
    <source>
        <dbReference type="Proteomes" id="UP000515847"/>
    </source>
</evidence>
<keyword evidence="2" id="KW-1185">Reference proteome</keyword>
<dbReference type="RefSeq" id="WP_034424673.1">
    <property type="nucleotide sequence ID" value="NZ_CP045798.1"/>
</dbReference>
<gene>
    <name evidence="1" type="ORF">BR63_05695</name>
</gene>
<organism evidence="1 2">
    <name type="scientific">Thermanaerosceptrum fracticalcis</name>
    <dbReference type="NCBI Taxonomy" id="1712410"/>
    <lineage>
        <taxon>Bacteria</taxon>
        <taxon>Bacillati</taxon>
        <taxon>Bacillota</taxon>
        <taxon>Clostridia</taxon>
        <taxon>Eubacteriales</taxon>
        <taxon>Peptococcaceae</taxon>
        <taxon>Thermanaerosceptrum</taxon>
    </lineage>
</organism>
<reference evidence="1 2" key="1">
    <citation type="journal article" date="2019" name="Front. Microbiol.">
        <title>Thermoanaerosceptrum fracticalcis gen. nov. sp. nov., a Novel Fumarate-Fermenting Microorganism From a Deep Fractured Carbonate Aquifer of the US Great Basin.</title>
        <authorList>
            <person name="Hamilton-Brehm S.D."/>
            <person name="Stewart L.E."/>
            <person name="Zavarin M."/>
            <person name="Caldwell M."/>
            <person name="Lawson P.A."/>
            <person name="Onstott T.C."/>
            <person name="Grzymski J."/>
            <person name="Neveux I."/>
            <person name="Lollar B.S."/>
            <person name="Russell C.E."/>
            <person name="Moser D.P."/>
        </authorList>
    </citation>
    <scope>NUCLEOTIDE SEQUENCE [LARGE SCALE GENOMIC DNA]</scope>
    <source>
        <strain evidence="1 2">DRI-13</strain>
    </source>
</reference>
<name>A0A7G6E198_THEFR</name>
<proteinExistence type="predicted"/>
<accession>A0A7G6E198</accession>
<evidence type="ECO:0000313" key="1">
    <source>
        <dbReference type="EMBL" id="QNB45852.1"/>
    </source>
</evidence>